<evidence type="ECO:0000256" key="7">
    <source>
        <dbReference type="SAM" id="Phobius"/>
    </source>
</evidence>
<sequence length="562" mass="63595">MVLLRRRLRCHYCNTLSPDSVSDIPRLYLCRHCDAVNHFDERGNITDPPLEEIATAPAASFRYIQSRSPSPSMAPPTEDLFCHTCQHNQFILNKMLAEYIPDEDDPEYDKRVETSDAYRDELEDRYPQVCQRCEGRVQDQLRAAGYAAKADHLRRMMEKSNQKRTTVQTPRQTWTLAVIELAKWTYIASIFVGVLWHALGIMMAPDERMSADEDFDWDVCLRQAVFVRQVDRGCVLSPAVTEIMYYALAADLLTVWWNPKLTTKTNSLTGRMRGLKSLWAIRAAVLLLRFLCLDFWHLTTINNAAHIFMLILLPLSALLTWKAVRIVYHTPTFFRPAPPSAEKAPRPPASQPTPFDMAHSFTSSFQPNDPDALPPSPTDSETSATTYATDFTTPGRRTPARHTPARQPSYGEDMDWTPTTRRFAHDAPPILPPQFGNKPALSSPAKQQREREQHSIFSKPDPNPFRHKVPAPPNAAKPTPWKPGVWTPPLKENAPNFFKEGHRARGGEGEGEGLGKGLEGLGVPRNVQRDAELFASPKLKYDNYGTPRNTGLESSFNDLFSK</sequence>
<name>A0A6A6A5E6_9PLEO</name>
<dbReference type="AlphaFoldDB" id="A0A6A6A5E6"/>
<evidence type="ECO:0000256" key="4">
    <source>
        <dbReference type="ARBA" id="ARBA00023136"/>
    </source>
</evidence>
<protein>
    <recommendedName>
        <fullName evidence="8">Ima1 N-terminal domain-containing protein</fullName>
    </recommendedName>
</protein>
<evidence type="ECO:0000313" key="10">
    <source>
        <dbReference type="Proteomes" id="UP000799771"/>
    </source>
</evidence>
<keyword evidence="10" id="KW-1185">Reference proteome</keyword>
<evidence type="ECO:0000256" key="3">
    <source>
        <dbReference type="ARBA" id="ARBA00022989"/>
    </source>
</evidence>
<keyword evidence="2 7" id="KW-0812">Transmembrane</keyword>
<feature type="region of interest" description="Disordered" evidence="6">
    <location>
        <begin position="534"/>
        <end position="562"/>
    </location>
</feature>
<dbReference type="InterPro" id="IPR018617">
    <property type="entry name" value="Ima1_N"/>
</dbReference>
<accession>A0A6A6A5E6</accession>
<dbReference type="GO" id="GO:0071765">
    <property type="term" value="P:nuclear inner membrane organization"/>
    <property type="evidence" value="ECO:0007669"/>
    <property type="project" value="InterPro"/>
</dbReference>
<dbReference type="EMBL" id="ML977511">
    <property type="protein sequence ID" value="KAF2127119.1"/>
    <property type="molecule type" value="Genomic_DNA"/>
</dbReference>
<keyword evidence="5" id="KW-0539">Nucleus</keyword>
<feature type="transmembrane region" description="Helical" evidence="7">
    <location>
        <begin position="243"/>
        <end position="259"/>
    </location>
</feature>
<evidence type="ECO:0000256" key="2">
    <source>
        <dbReference type="ARBA" id="ARBA00022692"/>
    </source>
</evidence>
<dbReference type="Proteomes" id="UP000799771">
    <property type="component" value="Unassembled WGS sequence"/>
</dbReference>
<feature type="transmembrane region" description="Helical" evidence="7">
    <location>
        <begin position="304"/>
        <end position="324"/>
    </location>
</feature>
<feature type="region of interest" description="Disordered" evidence="6">
    <location>
        <begin position="337"/>
        <end position="522"/>
    </location>
</feature>
<evidence type="ECO:0000256" key="5">
    <source>
        <dbReference type="ARBA" id="ARBA00023242"/>
    </source>
</evidence>
<gene>
    <name evidence="9" type="ORF">P153DRAFT_424437</name>
</gene>
<dbReference type="Pfam" id="PF09779">
    <property type="entry name" value="Ima1_N"/>
    <property type="match status" value="1"/>
</dbReference>
<feature type="compositionally biased region" description="Low complexity" evidence="6">
    <location>
        <begin position="382"/>
        <end position="393"/>
    </location>
</feature>
<organism evidence="9 10">
    <name type="scientific">Dothidotthia symphoricarpi CBS 119687</name>
    <dbReference type="NCBI Taxonomy" id="1392245"/>
    <lineage>
        <taxon>Eukaryota</taxon>
        <taxon>Fungi</taxon>
        <taxon>Dikarya</taxon>
        <taxon>Ascomycota</taxon>
        <taxon>Pezizomycotina</taxon>
        <taxon>Dothideomycetes</taxon>
        <taxon>Pleosporomycetidae</taxon>
        <taxon>Pleosporales</taxon>
        <taxon>Dothidotthiaceae</taxon>
        <taxon>Dothidotthia</taxon>
    </lineage>
</organism>
<feature type="compositionally biased region" description="Polar residues" evidence="6">
    <location>
        <begin position="546"/>
        <end position="562"/>
    </location>
</feature>
<dbReference type="PANTHER" id="PTHR28538">
    <property type="entry name" value="INTEGRAL INNER NUCLEAR MEMBRANE PROTEIN IMA1"/>
    <property type="match status" value="1"/>
</dbReference>
<dbReference type="InterPro" id="IPR042321">
    <property type="entry name" value="Ima1"/>
</dbReference>
<dbReference type="GO" id="GO:0034992">
    <property type="term" value="C:microtubule organizing center attachment site"/>
    <property type="evidence" value="ECO:0007669"/>
    <property type="project" value="TreeGrafter"/>
</dbReference>
<dbReference type="OrthoDB" id="5966927at2759"/>
<dbReference type="GO" id="GO:0044732">
    <property type="term" value="C:mitotic spindle pole body"/>
    <property type="evidence" value="ECO:0007669"/>
    <property type="project" value="TreeGrafter"/>
</dbReference>
<comment type="subcellular location">
    <subcellularLocation>
        <location evidence="1">Nucleus inner membrane</location>
        <topology evidence="1">Multi-pass membrane protein</topology>
    </subcellularLocation>
</comment>
<dbReference type="PANTHER" id="PTHR28538:SF1">
    <property type="entry name" value="INTEGRAL INNER NUCLEAR MEMBRANE PROTEIN IMA1"/>
    <property type="match status" value="1"/>
</dbReference>
<keyword evidence="4 7" id="KW-0472">Membrane</keyword>
<dbReference type="GO" id="GO:0034506">
    <property type="term" value="C:chromosome, centromeric core domain"/>
    <property type="evidence" value="ECO:0007669"/>
    <property type="project" value="TreeGrafter"/>
</dbReference>
<feature type="domain" description="Ima1 N-terminal" evidence="8">
    <location>
        <begin position="8"/>
        <end position="137"/>
    </location>
</feature>
<keyword evidence="3 7" id="KW-1133">Transmembrane helix</keyword>
<evidence type="ECO:0000256" key="6">
    <source>
        <dbReference type="SAM" id="MobiDB-lite"/>
    </source>
</evidence>
<dbReference type="RefSeq" id="XP_033521508.1">
    <property type="nucleotide sequence ID" value="XM_033672487.1"/>
</dbReference>
<proteinExistence type="predicted"/>
<feature type="transmembrane region" description="Helical" evidence="7">
    <location>
        <begin position="184"/>
        <end position="204"/>
    </location>
</feature>
<evidence type="ECO:0000313" key="9">
    <source>
        <dbReference type="EMBL" id="KAF2127119.1"/>
    </source>
</evidence>
<feature type="compositionally biased region" description="Basic and acidic residues" evidence="6">
    <location>
        <begin position="499"/>
        <end position="508"/>
    </location>
</feature>
<dbReference type="GeneID" id="54412919"/>
<dbReference type="GO" id="GO:0005637">
    <property type="term" value="C:nuclear inner membrane"/>
    <property type="evidence" value="ECO:0007669"/>
    <property type="project" value="UniProtKB-SubCell"/>
</dbReference>
<reference evidence="9" key="1">
    <citation type="journal article" date="2020" name="Stud. Mycol.">
        <title>101 Dothideomycetes genomes: a test case for predicting lifestyles and emergence of pathogens.</title>
        <authorList>
            <person name="Haridas S."/>
            <person name="Albert R."/>
            <person name="Binder M."/>
            <person name="Bloem J."/>
            <person name="Labutti K."/>
            <person name="Salamov A."/>
            <person name="Andreopoulos B."/>
            <person name="Baker S."/>
            <person name="Barry K."/>
            <person name="Bills G."/>
            <person name="Bluhm B."/>
            <person name="Cannon C."/>
            <person name="Castanera R."/>
            <person name="Culley D."/>
            <person name="Daum C."/>
            <person name="Ezra D."/>
            <person name="Gonzalez J."/>
            <person name="Henrissat B."/>
            <person name="Kuo A."/>
            <person name="Liang C."/>
            <person name="Lipzen A."/>
            <person name="Lutzoni F."/>
            <person name="Magnuson J."/>
            <person name="Mondo S."/>
            <person name="Nolan M."/>
            <person name="Ohm R."/>
            <person name="Pangilinan J."/>
            <person name="Park H.-J."/>
            <person name="Ramirez L."/>
            <person name="Alfaro M."/>
            <person name="Sun H."/>
            <person name="Tritt A."/>
            <person name="Yoshinaga Y."/>
            <person name="Zwiers L.-H."/>
            <person name="Turgeon B."/>
            <person name="Goodwin S."/>
            <person name="Spatafora J."/>
            <person name="Crous P."/>
            <person name="Grigoriev I."/>
        </authorList>
    </citation>
    <scope>NUCLEOTIDE SEQUENCE</scope>
    <source>
        <strain evidence="9">CBS 119687</strain>
    </source>
</reference>
<evidence type="ECO:0000256" key="1">
    <source>
        <dbReference type="ARBA" id="ARBA00004473"/>
    </source>
</evidence>
<feature type="transmembrane region" description="Helical" evidence="7">
    <location>
        <begin position="279"/>
        <end position="298"/>
    </location>
</feature>
<evidence type="ECO:0000259" key="8">
    <source>
        <dbReference type="Pfam" id="PF09779"/>
    </source>
</evidence>